<dbReference type="Pfam" id="PF03007">
    <property type="entry name" value="WS_DGAT_cat"/>
    <property type="match status" value="1"/>
</dbReference>
<keyword evidence="5 11" id="KW-0444">Lipid biosynthesis</keyword>
<dbReference type="InterPro" id="IPR004255">
    <property type="entry name" value="O-acyltransferase_WSD1_N"/>
</dbReference>
<evidence type="ECO:0000259" key="13">
    <source>
        <dbReference type="Pfam" id="PF06974"/>
    </source>
</evidence>
<evidence type="ECO:0000256" key="6">
    <source>
        <dbReference type="ARBA" id="ARBA00022679"/>
    </source>
</evidence>
<dbReference type="SUPFAM" id="SSF52777">
    <property type="entry name" value="CoA-dependent acyltransferases"/>
    <property type="match status" value="1"/>
</dbReference>
<dbReference type="Gene3D" id="3.30.559.10">
    <property type="entry name" value="Chloramphenicol acetyltransferase-like domain"/>
    <property type="match status" value="1"/>
</dbReference>
<keyword evidence="9 11" id="KW-0012">Acyltransferase</keyword>
<dbReference type="InterPro" id="IPR009721">
    <property type="entry name" value="O-acyltransferase_WSD1_C"/>
</dbReference>
<gene>
    <name evidence="14" type="ORF">OG563_25405</name>
</gene>
<feature type="domain" description="O-acyltransferase WSD1 C-terminal" evidence="13">
    <location>
        <begin position="308"/>
        <end position="452"/>
    </location>
</feature>
<dbReference type="Proteomes" id="UP001432062">
    <property type="component" value="Chromosome"/>
</dbReference>
<evidence type="ECO:0000256" key="2">
    <source>
        <dbReference type="ARBA" id="ARBA00005189"/>
    </source>
</evidence>
<comment type="pathway">
    <text evidence="2">Lipid metabolism.</text>
</comment>
<comment type="similarity">
    <text evidence="3 11">Belongs to the long-chain O-acyltransferase family.</text>
</comment>
<evidence type="ECO:0000256" key="9">
    <source>
        <dbReference type="ARBA" id="ARBA00023315"/>
    </source>
</evidence>
<reference evidence="14" key="1">
    <citation type="submission" date="2022-10" db="EMBL/GenBank/DDBJ databases">
        <title>The complete genomes of actinobacterial strains from the NBC collection.</title>
        <authorList>
            <person name="Joergensen T.S."/>
            <person name="Alvarez Arevalo M."/>
            <person name="Sterndorff E.B."/>
            <person name="Faurdal D."/>
            <person name="Vuksanovic O."/>
            <person name="Mourched A.-S."/>
            <person name="Charusanti P."/>
            <person name="Shaw S."/>
            <person name="Blin K."/>
            <person name="Weber T."/>
        </authorList>
    </citation>
    <scope>NUCLEOTIDE SEQUENCE</scope>
    <source>
        <strain evidence="14">NBC_01482</strain>
    </source>
</reference>
<evidence type="ECO:0000256" key="3">
    <source>
        <dbReference type="ARBA" id="ARBA00009587"/>
    </source>
</evidence>
<keyword evidence="8 11" id="KW-0443">Lipid metabolism</keyword>
<keyword evidence="15" id="KW-1185">Reference proteome</keyword>
<dbReference type="PANTHER" id="PTHR31650:SF1">
    <property type="entry name" value="WAX ESTER SYNTHASE_DIACYLGLYCEROL ACYLTRANSFERASE 4-RELATED"/>
    <property type="match status" value="1"/>
</dbReference>
<evidence type="ECO:0000256" key="8">
    <source>
        <dbReference type="ARBA" id="ARBA00023098"/>
    </source>
</evidence>
<comment type="pathway">
    <text evidence="1 11">Glycerolipid metabolism; triacylglycerol biosynthesis.</text>
</comment>
<dbReference type="RefSeq" id="WP_329405253.1">
    <property type="nucleotide sequence ID" value="NZ_CP109441.1"/>
</dbReference>
<dbReference type="NCBIfam" id="TIGR02946">
    <property type="entry name" value="acyl_WS_DGAT"/>
    <property type="match status" value="1"/>
</dbReference>
<accession>A0ABZ1YJX0</accession>
<protein>
    <recommendedName>
        <fullName evidence="4 11">Diacylglycerol O-acyltransferase</fullName>
        <ecNumber evidence="4 11">2.3.1.20</ecNumber>
    </recommendedName>
</protein>
<evidence type="ECO:0000256" key="11">
    <source>
        <dbReference type="RuleBase" id="RU361241"/>
    </source>
</evidence>
<dbReference type="EC" id="2.3.1.20" evidence="4 11"/>
<dbReference type="InterPro" id="IPR045034">
    <property type="entry name" value="O-acyltransferase_WSD1-like"/>
</dbReference>
<evidence type="ECO:0000313" key="14">
    <source>
        <dbReference type="EMBL" id="WUV42595.1"/>
    </source>
</evidence>
<evidence type="ECO:0000313" key="15">
    <source>
        <dbReference type="Proteomes" id="UP001432062"/>
    </source>
</evidence>
<evidence type="ECO:0000256" key="4">
    <source>
        <dbReference type="ARBA" id="ARBA00013244"/>
    </source>
</evidence>
<proteinExistence type="inferred from homology"/>
<evidence type="ECO:0000256" key="1">
    <source>
        <dbReference type="ARBA" id="ARBA00004771"/>
    </source>
</evidence>
<evidence type="ECO:0000259" key="12">
    <source>
        <dbReference type="Pfam" id="PF03007"/>
    </source>
</evidence>
<dbReference type="InterPro" id="IPR014292">
    <property type="entry name" value="Acyl_transf_WS/DGAT"/>
</dbReference>
<comment type="catalytic activity">
    <reaction evidence="10 11">
        <text>an acyl-CoA + a 1,2-diacyl-sn-glycerol = a triacyl-sn-glycerol + CoA</text>
        <dbReference type="Rhea" id="RHEA:10868"/>
        <dbReference type="ChEBI" id="CHEBI:17815"/>
        <dbReference type="ChEBI" id="CHEBI:57287"/>
        <dbReference type="ChEBI" id="CHEBI:58342"/>
        <dbReference type="ChEBI" id="CHEBI:64615"/>
        <dbReference type="EC" id="2.3.1.20"/>
    </reaction>
</comment>
<name>A0ABZ1YJX0_9NOCA</name>
<keyword evidence="6 11" id="KW-0808">Transferase</keyword>
<evidence type="ECO:0000256" key="10">
    <source>
        <dbReference type="ARBA" id="ARBA00048109"/>
    </source>
</evidence>
<dbReference type="EMBL" id="CP109441">
    <property type="protein sequence ID" value="WUV42595.1"/>
    <property type="molecule type" value="Genomic_DNA"/>
</dbReference>
<keyword evidence="7 11" id="KW-0319">Glycerol metabolism</keyword>
<organism evidence="14 15">
    <name type="scientific">Nocardia vinacea</name>
    <dbReference type="NCBI Taxonomy" id="96468"/>
    <lineage>
        <taxon>Bacteria</taxon>
        <taxon>Bacillati</taxon>
        <taxon>Actinomycetota</taxon>
        <taxon>Actinomycetes</taxon>
        <taxon>Mycobacteriales</taxon>
        <taxon>Nocardiaceae</taxon>
        <taxon>Nocardia</taxon>
    </lineage>
</organism>
<evidence type="ECO:0000256" key="5">
    <source>
        <dbReference type="ARBA" id="ARBA00022516"/>
    </source>
</evidence>
<dbReference type="InterPro" id="IPR023213">
    <property type="entry name" value="CAT-like_dom_sf"/>
</dbReference>
<dbReference type="PANTHER" id="PTHR31650">
    <property type="entry name" value="O-ACYLTRANSFERASE (WSD1-LIKE) FAMILY PROTEIN"/>
    <property type="match status" value="1"/>
</dbReference>
<evidence type="ECO:0000256" key="7">
    <source>
        <dbReference type="ARBA" id="ARBA00022798"/>
    </source>
</evidence>
<feature type="domain" description="O-acyltransferase WSD1-like N-terminal" evidence="12">
    <location>
        <begin position="6"/>
        <end position="268"/>
    </location>
</feature>
<dbReference type="Pfam" id="PF06974">
    <property type="entry name" value="WS_DGAT_C"/>
    <property type="match status" value="1"/>
</dbReference>
<sequence>MSLHRLTATDGVWLSLESPDMPMHIAFLLEFTAPEGGAAQFLRQWRAGLDAPASLPQPWNFRPLKFPPPGVAAMVREVDDIDLSEHIREWTLPEPGSQDQLTELVSSIHQKQLDMSRPPWELHVIEGLAQDRFALLLKVHHSLLDGASAMRLFTDTFTEDADARDVPDLFTVRPAAESAEAGTANPFRALLAALTGVLALLRGVGSAARDAFRRARGDKTMAQKAYQQPETILDGTIIGARDLSRRRYDLALFKRLAKAGDCTINDIVLYLVSTALRSYLTDHATLPAESLTAGVPTDLREEDDARAGTRAGMMFTALATDIADPRDRLSAVKYYIRAAKQHMGEMAPNEVIGYGLAVTLPWILGLSFGFTNTASSHPMGISNVPGPRNPLYWNGARLETIYPISLLMHGNSLNFTCIGYSGGLHFGVLGVQDKLPPMSYLTGAMDAALDELTELLLPDRTQLAAG</sequence>